<dbReference type="InterPro" id="IPR013568">
    <property type="entry name" value="SEFIR_dom"/>
</dbReference>
<organism evidence="2 3">
    <name type="scientific">Nocardia amikacinitolerans</name>
    <dbReference type="NCBI Taxonomy" id="756689"/>
    <lineage>
        <taxon>Bacteria</taxon>
        <taxon>Bacillati</taxon>
        <taxon>Actinomycetota</taxon>
        <taxon>Actinomycetes</taxon>
        <taxon>Mycobacteriales</taxon>
        <taxon>Nocardiaceae</taxon>
        <taxon>Nocardia</taxon>
    </lineage>
</organism>
<dbReference type="Pfam" id="PF08357">
    <property type="entry name" value="SEFIR"/>
    <property type="match status" value="1"/>
</dbReference>
<dbReference type="RefSeq" id="WP_097245855.1">
    <property type="nucleotide sequence ID" value="NZ_OBEG01000003.1"/>
</dbReference>
<dbReference type="EMBL" id="OBEG01000003">
    <property type="protein sequence ID" value="SNY84365.1"/>
    <property type="molecule type" value="Genomic_DNA"/>
</dbReference>
<dbReference type="PROSITE" id="PS51534">
    <property type="entry name" value="SEFIR"/>
    <property type="match status" value="1"/>
</dbReference>
<proteinExistence type="predicted"/>
<dbReference type="AlphaFoldDB" id="A0A285LHD0"/>
<feature type="domain" description="SEFIR" evidence="1">
    <location>
        <begin position="56"/>
        <end position="165"/>
    </location>
</feature>
<keyword evidence="3" id="KW-1185">Reference proteome</keyword>
<accession>A0A285LHD0</accession>
<gene>
    <name evidence="2" type="ORF">SAMN04244553_3624</name>
</gene>
<name>A0A285LHD0_9NOCA</name>
<evidence type="ECO:0000313" key="3">
    <source>
        <dbReference type="Proteomes" id="UP000219565"/>
    </source>
</evidence>
<dbReference type="OrthoDB" id="3365840at2"/>
<sequence length="195" mass="22056">MPTIGQPGDPIEPVEVPLLLTGGSRWITAEPSRIAVGTLRMRSWQVFPVQPPPRVFDVHMDRWDLDRRRNWYQWAIEQVTKADFVLVIASPRCKQVADGHGDPKSNRGMQSEILLLMEQLHSDRETWSRKLLPVVLPGRSPDEIPLFLAPQTADHYLVQDFTVEGADDLLRAVTGQPAYLRPSVNPVVVRLPTRG</sequence>
<dbReference type="Proteomes" id="UP000219565">
    <property type="component" value="Unassembled WGS sequence"/>
</dbReference>
<evidence type="ECO:0000313" key="2">
    <source>
        <dbReference type="EMBL" id="SNY84365.1"/>
    </source>
</evidence>
<evidence type="ECO:0000259" key="1">
    <source>
        <dbReference type="PROSITE" id="PS51534"/>
    </source>
</evidence>
<protein>
    <submittedName>
        <fullName evidence="2">SEFIR domain-containing protein</fullName>
    </submittedName>
</protein>
<reference evidence="2 3" key="1">
    <citation type="submission" date="2017-09" db="EMBL/GenBank/DDBJ databases">
        <authorList>
            <person name="Ehlers B."/>
            <person name="Leendertz F.H."/>
        </authorList>
    </citation>
    <scope>NUCLEOTIDE SEQUENCE [LARGE SCALE GENOMIC DNA]</scope>
    <source>
        <strain evidence="2 3">DSM 45537</strain>
    </source>
</reference>